<feature type="domain" description="Metallo-beta-lactamase" evidence="2">
    <location>
        <begin position="13"/>
        <end position="225"/>
    </location>
</feature>
<dbReference type="STRING" id="274537.BIU88_08025"/>
<dbReference type="InterPro" id="IPR022712">
    <property type="entry name" value="Beta_Casp"/>
</dbReference>
<dbReference type="AlphaFoldDB" id="A0A1D8D4G1"/>
<dbReference type="InterPro" id="IPR001279">
    <property type="entry name" value="Metallo-B-lactamas"/>
</dbReference>
<dbReference type="CDD" id="cd16295">
    <property type="entry name" value="TTHA0252-CPSF-like_MBL-fold"/>
    <property type="match status" value="1"/>
</dbReference>
<dbReference type="InterPro" id="IPR036866">
    <property type="entry name" value="RibonucZ/Hydroxyglut_hydro"/>
</dbReference>
<dbReference type="Pfam" id="PF00753">
    <property type="entry name" value="Lactamase_B"/>
    <property type="match status" value="1"/>
</dbReference>
<accession>A0A1D8D4G1</accession>
<evidence type="ECO:0000313" key="5">
    <source>
        <dbReference type="Proteomes" id="UP000095185"/>
    </source>
</evidence>
<dbReference type="Pfam" id="PF07521">
    <property type="entry name" value="RMMBL"/>
    <property type="match status" value="1"/>
</dbReference>
<dbReference type="OrthoDB" id="9803916at2"/>
<dbReference type="InterPro" id="IPR011108">
    <property type="entry name" value="RMMBL"/>
</dbReference>
<protein>
    <submittedName>
        <fullName evidence="4">MBL fold metallo-hydrolase</fullName>
    </submittedName>
</protein>
<gene>
    <name evidence="4" type="ORF">BIU88_08025</name>
</gene>
<dbReference type="SMART" id="SM01027">
    <property type="entry name" value="Beta-Casp"/>
    <property type="match status" value="1"/>
</dbReference>
<evidence type="ECO:0000256" key="1">
    <source>
        <dbReference type="ARBA" id="ARBA00022801"/>
    </source>
</evidence>
<organism evidence="4 5">
    <name type="scientific">Chlorobaculum limnaeum</name>
    <dbReference type="NCBI Taxonomy" id="274537"/>
    <lineage>
        <taxon>Bacteria</taxon>
        <taxon>Pseudomonadati</taxon>
        <taxon>Chlorobiota</taxon>
        <taxon>Chlorobiia</taxon>
        <taxon>Chlorobiales</taxon>
        <taxon>Chlorobiaceae</taxon>
        <taxon>Chlorobaculum</taxon>
    </lineage>
</organism>
<dbReference type="GO" id="GO:0004521">
    <property type="term" value="F:RNA endonuclease activity"/>
    <property type="evidence" value="ECO:0007669"/>
    <property type="project" value="TreeGrafter"/>
</dbReference>
<dbReference type="Proteomes" id="UP000095185">
    <property type="component" value="Chromosome"/>
</dbReference>
<dbReference type="Gene3D" id="3.60.15.10">
    <property type="entry name" value="Ribonuclease Z/Hydroxyacylglutathione hydrolase-like"/>
    <property type="match status" value="1"/>
</dbReference>
<dbReference type="RefSeq" id="WP_069810255.1">
    <property type="nucleotide sequence ID" value="NZ_CP017305.1"/>
</dbReference>
<evidence type="ECO:0000259" key="3">
    <source>
        <dbReference type="SMART" id="SM01027"/>
    </source>
</evidence>
<dbReference type="PANTHER" id="PTHR11203:SF37">
    <property type="entry name" value="INTEGRATOR COMPLEX SUBUNIT 11"/>
    <property type="match status" value="1"/>
</dbReference>
<evidence type="ECO:0000313" key="4">
    <source>
        <dbReference type="EMBL" id="AOS84087.1"/>
    </source>
</evidence>
<dbReference type="InterPro" id="IPR050698">
    <property type="entry name" value="MBL"/>
</dbReference>
<reference evidence="4" key="1">
    <citation type="submission" date="2016-09" db="EMBL/GenBank/DDBJ databases">
        <title>Genome sequence of Chlorobaculum limnaeum.</title>
        <authorList>
            <person name="Liu Z."/>
            <person name="Tank M."/>
            <person name="Bryant D.A."/>
        </authorList>
    </citation>
    <scope>NUCLEOTIDE SEQUENCE [LARGE SCALE GENOMIC DNA]</scope>
    <source>
        <strain evidence="4">DSM 1677</strain>
    </source>
</reference>
<keyword evidence="1" id="KW-0378">Hydrolase</keyword>
<dbReference type="SUPFAM" id="SSF56281">
    <property type="entry name" value="Metallo-hydrolase/oxidoreductase"/>
    <property type="match status" value="1"/>
</dbReference>
<dbReference type="EMBL" id="CP017305">
    <property type="protein sequence ID" value="AOS84087.1"/>
    <property type="molecule type" value="Genomic_DNA"/>
</dbReference>
<sequence>MEIEFYGATRRVTGSCHILRANGLTVLLDCGLMQGSREVEALNREPFPFEPSAIDAVVLSHGHIDHSGRLPLLVNRGFRGPIYTHHGTIELCEILLRDSAMLSENDARFMQKHGQRDAEPLYTVEEAQRCVRQMEGVRYGERREILPGIALSLHDAGHILASAFVKLEVTEGDTTRTLVFSGDLGQYDSPILNDPDAIGHADVVLVESTYGDRLHRDFESTVAEIGEIIATSCRDCGNILIPAFSIGRSQELLYLFGEHYHEWSLEKWQVFLDSPMAIEASRIYWRHEELWDAEARLFRRQMREMPPVGNLHLTRRVEESMKINEMSQGAIIIAGSGMCNGGRIVHHLKRNIERPECHIIISGFQAEGTLGRELVEGKKEVRLHGRSFRVRAQLHTIGGLSAHGDRSDLVRWLKSRDGSPKVMIVHGEKEVKETFREFLRDEIAVEALVPMPGDRLDLASNQLRQAESESYIKNS</sequence>
<feature type="domain" description="Beta-Casp" evidence="3">
    <location>
        <begin position="249"/>
        <end position="374"/>
    </location>
</feature>
<dbReference type="PANTHER" id="PTHR11203">
    <property type="entry name" value="CLEAVAGE AND POLYADENYLATION SPECIFICITY FACTOR FAMILY MEMBER"/>
    <property type="match status" value="1"/>
</dbReference>
<name>A0A1D8D4G1_CHLLM</name>
<dbReference type="GO" id="GO:0016787">
    <property type="term" value="F:hydrolase activity"/>
    <property type="evidence" value="ECO:0007669"/>
    <property type="project" value="UniProtKB-KW"/>
</dbReference>
<evidence type="ECO:0000259" key="2">
    <source>
        <dbReference type="SMART" id="SM00849"/>
    </source>
</evidence>
<dbReference type="KEGG" id="clz:BIU88_08025"/>
<dbReference type="Pfam" id="PF10996">
    <property type="entry name" value="Beta-Casp"/>
    <property type="match status" value="1"/>
</dbReference>
<keyword evidence="5" id="KW-1185">Reference proteome</keyword>
<dbReference type="Gene3D" id="3.40.50.10890">
    <property type="match status" value="1"/>
</dbReference>
<dbReference type="SMART" id="SM00849">
    <property type="entry name" value="Lactamase_B"/>
    <property type="match status" value="1"/>
</dbReference>
<proteinExistence type="predicted"/>